<evidence type="ECO:0000313" key="4">
    <source>
        <dbReference type="Proteomes" id="UP000489600"/>
    </source>
</evidence>
<sequence length="472" mass="55279">MDSLRRHDSPKGKRRQRQVLVRIQTEKDKREVLKKGPFYVNGVLIVIKDPDSSDDTIDFTFVRFHATVMGFSPYLYNKFSLSKLKTLMGENCPVLVTDDEEKDLGFFAQELDLKKPLNPGFYIAENKFVQFKYINLGDFCYNCGMIGHKRSRDEFRFPEERDFNATSRTNVYGPWLRYYPKKTSHEMVLKKSVPENQISVLECEKTLSYAQFFIEIEFKEVYVCNPRSARITKPTHKFRFSCSYLDTTDSTSTTSSKAYEVIRREIYENTPFSLSEFEDKPEVIGNLVERMRLMRKNEFSCDDKWLTLKLQINEICKLRLVDYETVLERCRCPKLIESKILDLIKKRVEEKENLICLSIWEDQIRQLIEEVGCTHYTHLLDVSRRANKAIKEAVQMELSSSRCPIRADRSAVSILERYKVLGPDMDRLDPCMICVGEMFLGEEAIVLPCSHVFHSLCIEKWLQVGHKLPTQK</sequence>
<dbReference type="OrthoDB" id="1071479at2759"/>
<dbReference type="Proteomes" id="UP000489600">
    <property type="component" value="Unassembled WGS sequence"/>
</dbReference>
<evidence type="ECO:0000313" key="3">
    <source>
        <dbReference type="EMBL" id="VVB03759.1"/>
    </source>
</evidence>
<reference evidence="3" key="1">
    <citation type="submission" date="2019-07" db="EMBL/GenBank/DDBJ databases">
        <authorList>
            <person name="Dittberner H."/>
        </authorList>
    </citation>
    <scope>NUCLEOTIDE SEQUENCE [LARGE SCALE GENOMIC DNA]</scope>
</reference>
<keyword evidence="4" id="KW-1185">Reference proteome</keyword>
<dbReference type="Gene3D" id="3.30.40.10">
    <property type="entry name" value="Zinc/RING finger domain, C3HC4 (zinc finger)"/>
    <property type="match status" value="1"/>
</dbReference>
<dbReference type="PROSITE" id="PS50089">
    <property type="entry name" value="ZF_RING_2"/>
    <property type="match status" value="1"/>
</dbReference>
<dbReference type="EMBL" id="CABITT030000005">
    <property type="protein sequence ID" value="VVB03759.1"/>
    <property type="molecule type" value="Genomic_DNA"/>
</dbReference>
<accession>A0A565BQV2</accession>
<dbReference type="InterPro" id="IPR040256">
    <property type="entry name" value="At4g02000-like"/>
</dbReference>
<dbReference type="Pfam" id="PF13639">
    <property type="entry name" value="zf-RING_2"/>
    <property type="match status" value="1"/>
</dbReference>
<keyword evidence="1" id="KW-0862">Zinc</keyword>
<evidence type="ECO:0000259" key="2">
    <source>
        <dbReference type="PROSITE" id="PS50089"/>
    </source>
</evidence>
<keyword evidence="1" id="KW-0863">Zinc-finger</keyword>
<name>A0A565BQV2_9BRAS</name>
<dbReference type="InterPro" id="IPR025836">
    <property type="entry name" value="Zn_knuckle_CX2CX4HX4C"/>
</dbReference>
<proteinExistence type="predicted"/>
<organism evidence="3 4">
    <name type="scientific">Arabis nemorensis</name>
    <dbReference type="NCBI Taxonomy" id="586526"/>
    <lineage>
        <taxon>Eukaryota</taxon>
        <taxon>Viridiplantae</taxon>
        <taxon>Streptophyta</taxon>
        <taxon>Embryophyta</taxon>
        <taxon>Tracheophyta</taxon>
        <taxon>Spermatophyta</taxon>
        <taxon>Magnoliopsida</taxon>
        <taxon>eudicotyledons</taxon>
        <taxon>Gunneridae</taxon>
        <taxon>Pentapetalae</taxon>
        <taxon>rosids</taxon>
        <taxon>malvids</taxon>
        <taxon>Brassicales</taxon>
        <taxon>Brassicaceae</taxon>
        <taxon>Arabideae</taxon>
        <taxon>Arabis</taxon>
    </lineage>
</organism>
<dbReference type="PANTHER" id="PTHR31286">
    <property type="entry name" value="GLYCINE-RICH CELL WALL STRUCTURAL PROTEIN 1.8-LIKE"/>
    <property type="match status" value="1"/>
</dbReference>
<dbReference type="AlphaFoldDB" id="A0A565BQV2"/>
<keyword evidence="1" id="KW-0479">Metal-binding</keyword>
<dbReference type="InterPro" id="IPR001841">
    <property type="entry name" value="Znf_RING"/>
</dbReference>
<dbReference type="InterPro" id="IPR013083">
    <property type="entry name" value="Znf_RING/FYVE/PHD"/>
</dbReference>
<comment type="caution">
    <text evidence="3">The sequence shown here is derived from an EMBL/GenBank/DDBJ whole genome shotgun (WGS) entry which is preliminary data.</text>
</comment>
<dbReference type="Pfam" id="PF14392">
    <property type="entry name" value="zf-CCHC_4"/>
    <property type="match status" value="1"/>
</dbReference>
<gene>
    <name evidence="3" type="ORF">ANE_LOCUS14203</name>
</gene>
<dbReference type="GO" id="GO:0008270">
    <property type="term" value="F:zinc ion binding"/>
    <property type="evidence" value="ECO:0007669"/>
    <property type="project" value="UniProtKB-KW"/>
</dbReference>
<feature type="domain" description="RING-type" evidence="2">
    <location>
        <begin position="431"/>
        <end position="472"/>
    </location>
</feature>
<dbReference type="CDD" id="cd16448">
    <property type="entry name" value="RING-H2"/>
    <property type="match status" value="1"/>
</dbReference>
<evidence type="ECO:0000256" key="1">
    <source>
        <dbReference type="PROSITE-ProRule" id="PRU00175"/>
    </source>
</evidence>
<dbReference type="PANTHER" id="PTHR31286:SF180">
    <property type="entry name" value="OS10G0362600 PROTEIN"/>
    <property type="match status" value="1"/>
</dbReference>
<dbReference type="SUPFAM" id="SSF57850">
    <property type="entry name" value="RING/U-box"/>
    <property type="match status" value="1"/>
</dbReference>
<protein>
    <recommendedName>
        <fullName evidence="2">RING-type domain-containing protein</fullName>
    </recommendedName>
</protein>